<dbReference type="GO" id="GO:0003676">
    <property type="term" value="F:nucleic acid binding"/>
    <property type="evidence" value="ECO:0007669"/>
    <property type="project" value="InterPro"/>
</dbReference>
<dbReference type="SUPFAM" id="SSF53098">
    <property type="entry name" value="Ribonuclease H-like"/>
    <property type="match status" value="1"/>
</dbReference>
<protein>
    <recommendedName>
        <fullName evidence="4">Holliday junction resolvase RuvC</fullName>
    </recommendedName>
</protein>
<gene>
    <name evidence="2" type="ORF">K6K41_02660</name>
</gene>
<accession>A0A9E6UQ85</accession>
<evidence type="ECO:0000313" key="3">
    <source>
        <dbReference type="Proteomes" id="UP000825701"/>
    </source>
</evidence>
<dbReference type="Proteomes" id="UP000825701">
    <property type="component" value="Chromosome"/>
</dbReference>
<evidence type="ECO:0000256" key="1">
    <source>
        <dbReference type="SAM" id="MobiDB-lite"/>
    </source>
</evidence>
<dbReference type="InterPro" id="IPR012337">
    <property type="entry name" value="RNaseH-like_sf"/>
</dbReference>
<dbReference type="RefSeq" id="WP_261403806.1">
    <property type="nucleotide sequence ID" value="NZ_CP081869.1"/>
</dbReference>
<feature type="region of interest" description="Disordered" evidence="1">
    <location>
        <begin position="160"/>
        <end position="208"/>
    </location>
</feature>
<feature type="compositionally biased region" description="Basic residues" evidence="1">
    <location>
        <begin position="160"/>
        <end position="169"/>
    </location>
</feature>
<reference evidence="2" key="1">
    <citation type="submission" date="2021-08" db="EMBL/GenBank/DDBJ databases">
        <authorList>
            <person name="Zhang H."/>
            <person name="Xu M."/>
            <person name="Yu Z."/>
            <person name="Yang L."/>
            <person name="Cai Y."/>
        </authorList>
    </citation>
    <scope>NUCLEOTIDE SEQUENCE</scope>
    <source>
        <strain evidence="2">CHL1</strain>
    </source>
</reference>
<organism evidence="2 3">
    <name type="scientific">Chenggangzhangella methanolivorans</name>
    <dbReference type="NCBI Taxonomy" id="1437009"/>
    <lineage>
        <taxon>Bacteria</taxon>
        <taxon>Pseudomonadati</taxon>
        <taxon>Pseudomonadota</taxon>
        <taxon>Alphaproteobacteria</taxon>
        <taxon>Hyphomicrobiales</taxon>
        <taxon>Methylopilaceae</taxon>
        <taxon>Chenggangzhangella</taxon>
    </lineage>
</organism>
<dbReference type="AlphaFoldDB" id="A0A9E6UQ85"/>
<evidence type="ECO:0008006" key="4">
    <source>
        <dbReference type="Google" id="ProtNLM"/>
    </source>
</evidence>
<evidence type="ECO:0000313" key="2">
    <source>
        <dbReference type="EMBL" id="QZO00635.1"/>
    </source>
</evidence>
<proteinExistence type="predicted"/>
<name>A0A9E6UQ85_9HYPH</name>
<sequence>MRVLCLDMAKLAGWCALIDGQRESGVEDLMAGIREKGGIGVWHPILLAKAQSFVRSLIDRFDPEKIVIEANFDKGSPLPYRLMGAVMAEAGGRGLPIDHVAIGTWRKEIHGNGSIPTEEAKAAALEFARAYKPVITSHDEAEAICISVYVERGCHLSRKPKKAKKRKVAAVHARARDQDAARQQGLSRRVGLSWGKPPHPRHRGWSAR</sequence>
<dbReference type="InterPro" id="IPR036397">
    <property type="entry name" value="RNaseH_sf"/>
</dbReference>
<dbReference type="Gene3D" id="3.30.420.10">
    <property type="entry name" value="Ribonuclease H-like superfamily/Ribonuclease H"/>
    <property type="match status" value="1"/>
</dbReference>
<feature type="compositionally biased region" description="Basic residues" evidence="1">
    <location>
        <begin position="198"/>
        <end position="208"/>
    </location>
</feature>
<dbReference type="EMBL" id="CP081869">
    <property type="protein sequence ID" value="QZO00635.1"/>
    <property type="molecule type" value="Genomic_DNA"/>
</dbReference>
<dbReference type="KEGG" id="cmet:K6K41_02660"/>
<keyword evidence="3" id="KW-1185">Reference proteome</keyword>